<dbReference type="AlphaFoldDB" id="A0A2U1V3X5"/>
<name>A0A2U1V3X5_9PROT</name>
<comment type="caution">
    <text evidence="6">The sequence shown here is derived from an EMBL/GenBank/DDBJ whole genome shotgun (WGS) entry which is preliminary data.</text>
</comment>
<dbReference type="GO" id="GO:0003700">
    <property type="term" value="F:DNA-binding transcription factor activity"/>
    <property type="evidence" value="ECO:0007669"/>
    <property type="project" value="InterPro"/>
</dbReference>
<dbReference type="Gene3D" id="1.10.10.10">
    <property type="entry name" value="Winged helix-like DNA-binding domain superfamily/Winged helix DNA-binding domain"/>
    <property type="match status" value="1"/>
</dbReference>
<dbReference type="SMART" id="SM00895">
    <property type="entry name" value="FCD"/>
    <property type="match status" value="1"/>
</dbReference>
<dbReference type="PROSITE" id="PS50949">
    <property type="entry name" value="HTH_GNTR"/>
    <property type="match status" value="1"/>
</dbReference>
<dbReference type="SUPFAM" id="SSF48008">
    <property type="entry name" value="GntR ligand-binding domain-like"/>
    <property type="match status" value="1"/>
</dbReference>
<dbReference type="PANTHER" id="PTHR43537">
    <property type="entry name" value="TRANSCRIPTIONAL REGULATOR, GNTR FAMILY"/>
    <property type="match status" value="1"/>
</dbReference>
<feature type="domain" description="HTH gntR-type" evidence="5">
    <location>
        <begin position="23"/>
        <end position="90"/>
    </location>
</feature>
<dbReference type="CDD" id="cd07377">
    <property type="entry name" value="WHTH_GntR"/>
    <property type="match status" value="1"/>
</dbReference>
<dbReference type="RefSeq" id="WP_109517015.1">
    <property type="nucleotide sequence ID" value="NZ_PDOA01000006.1"/>
</dbReference>
<dbReference type="Pfam" id="PF07729">
    <property type="entry name" value="FCD"/>
    <property type="match status" value="1"/>
</dbReference>
<dbReference type="Pfam" id="PF00392">
    <property type="entry name" value="GntR"/>
    <property type="match status" value="1"/>
</dbReference>
<dbReference type="GO" id="GO:0003677">
    <property type="term" value="F:DNA binding"/>
    <property type="evidence" value="ECO:0007669"/>
    <property type="project" value="UniProtKB-KW"/>
</dbReference>
<keyword evidence="2" id="KW-0238">DNA-binding</keyword>
<accession>A0A2U1V3X5</accession>
<evidence type="ECO:0000256" key="2">
    <source>
        <dbReference type="ARBA" id="ARBA00023125"/>
    </source>
</evidence>
<organism evidence="6 7">
    <name type="scientific">Teichococcus aestuarii</name>
    <dbReference type="NCBI Taxonomy" id="568898"/>
    <lineage>
        <taxon>Bacteria</taxon>
        <taxon>Pseudomonadati</taxon>
        <taxon>Pseudomonadota</taxon>
        <taxon>Alphaproteobacteria</taxon>
        <taxon>Acetobacterales</taxon>
        <taxon>Roseomonadaceae</taxon>
        <taxon>Roseomonas</taxon>
    </lineage>
</organism>
<dbReference type="Proteomes" id="UP000245048">
    <property type="component" value="Unassembled WGS sequence"/>
</dbReference>
<feature type="region of interest" description="Disordered" evidence="4">
    <location>
        <begin position="1"/>
        <end position="28"/>
    </location>
</feature>
<dbReference type="InterPro" id="IPR000524">
    <property type="entry name" value="Tscrpt_reg_HTH_GntR"/>
</dbReference>
<reference evidence="7" key="1">
    <citation type="submission" date="2017-10" db="EMBL/GenBank/DDBJ databases">
        <authorList>
            <person name="Toshchakov S.V."/>
            <person name="Goeva M.A."/>
        </authorList>
    </citation>
    <scope>NUCLEOTIDE SEQUENCE [LARGE SCALE GENOMIC DNA]</scope>
    <source>
        <strain evidence="7">JR1/69-1-13</strain>
    </source>
</reference>
<keyword evidence="3" id="KW-0804">Transcription</keyword>
<sequence length="239" mass="26124">MATGPVSPRAPQALDGEGQGRQPTAAGQAHARLKAMILDNLLPPGAQLLEGELALRLGLSRTPVREAMVRLEQEGLVAITPRHGMRVLPIAAADMREIYEVLTSLEPMAAELLARRPEPAAGLGRLEQACGAMEQALAAQDRPAWAEADEAFHLGLAELCGNRRLAGMVMQVWEQSHRARLFTLHQRPLPARSTAEHRRVLEAIAAGEPERAHALYRRHRRRSGAELISLIERSGVAWL</sequence>
<gene>
    <name evidence="6" type="ORF">CR165_10850</name>
</gene>
<dbReference type="SMART" id="SM00345">
    <property type="entry name" value="HTH_GNTR"/>
    <property type="match status" value="1"/>
</dbReference>
<dbReference type="InterPro" id="IPR036390">
    <property type="entry name" value="WH_DNA-bd_sf"/>
</dbReference>
<dbReference type="Gene3D" id="1.20.120.530">
    <property type="entry name" value="GntR ligand-binding domain-like"/>
    <property type="match status" value="1"/>
</dbReference>
<dbReference type="InterPro" id="IPR036388">
    <property type="entry name" value="WH-like_DNA-bd_sf"/>
</dbReference>
<dbReference type="InterPro" id="IPR008920">
    <property type="entry name" value="TF_FadR/GntR_C"/>
</dbReference>
<dbReference type="PRINTS" id="PR00035">
    <property type="entry name" value="HTHGNTR"/>
</dbReference>
<proteinExistence type="predicted"/>
<protein>
    <submittedName>
        <fullName evidence="6">GntR family transcriptional regulator</fullName>
    </submittedName>
</protein>
<dbReference type="OrthoDB" id="7260290at2"/>
<evidence type="ECO:0000259" key="5">
    <source>
        <dbReference type="PROSITE" id="PS50949"/>
    </source>
</evidence>
<evidence type="ECO:0000256" key="4">
    <source>
        <dbReference type="SAM" id="MobiDB-lite"/>
    </source>
</evidence>
<dbReference type="PANTHER" id="PTHR43537:SF5">
    <property type="entry name" value="UXU OPERON TRANSCRIPTIONAL REGULATOR"/>
    <property type="match status" value="1"/>
</dbReference>
<evidence type="ECO:0000313" key="6">
    <source>
        <dbReference type="EMBL" id="PWC28620.1"/>
    </source>
</evidence>
<dbReference type="InterPro" id="IPR011711">
    <property type="entry name" value="GntR_C"/>
</dbReference>
<keyword evidence="7" id="KW-1185">Reference proteome</keyword>
<dbReference type="EMBL" id="PDOA01000006">
    <property type="protein sequence ID" value="PWC28620.1"/>
    <property type="molecule type" value="Genomic_DNA"/>
</dbReference>
<evidence type="ECO:0000256" key="3">
    <source>
        <dbReference type="ARBA" id="ARBA00023163"/>
    </source>
</evidence>
<keyword evidence="1" id="KW-0805">Transcription regulation</keyword>
<evidence type="ECO:0000256" key="1">
    <source>
        <dbReference type="ARBA" id="ARBA00023015"/>
    </source>
</evidence>
<dbReference type="SUPFAM" id="SSF46785">
    <property type="entry name" value="Winged helix' DNA-binding domain"/>
    <property type="match status" value="1"/>
</dbReference>
<evidence type="ECO:0000313" key="7">
    <source>
        <dbReference type="Proteomes" id="UP000245048"/>
    </source>
</evidence>